<dbReference type="Pfam" id="PF00899">
    <property type="entry name" value="ThiF"/>
    <property type="match status" value="1"/>
</dbReference>
<dbReference type="GO" id="GO:0005737">
    <property type="term" value="C:cytoplasm"/>
    <property type="evidence" value="ECO:0007669"/>
    <property type="project" value="TreeGrafter"/>
</dbReference>
<sequence>MKLTEQDLQRYSRQILIDGFGKEGQLKLKSSTVGMLGCGGLGTATSIYLAAAGVGRLILADSDKPDITNLNRQITHYEYDIKNKRNKADSTKEKLSEFNSDIEIETYTKNVNEENIEKVFEKADLIVDCLDNFEDRYMLNSYCVRTDKPLIHAAVYGFYGQLTTIVPEKTACLKCIFPSPPPQIKIFPIIGVTAGLFGILEANEVIKYITGVGKSLFNKMMLIDLSENEVNMIKTERDKNCPVCS</sequence>
<evidence type="ECO:0000259" key="3">
    <source>
        <dbReference type="Pfam" id="PF00899"/>
    </source>
</evidence>
<comment type="caution">
    <text evidence="4">The sequence shown here is derived from an EMBL/GenBank/DDBJ whole genome shotgun (WGS) entry which is preliminary data.</text>
</comment>
<evidence type="ECO:0000256" key="1">
    <source>
        <dbReference type="ARBA" id="ARBA00009919"/>
    </source>
</evidence>
<reference evidence="4" key="1">
    <citation type="journal article" date="2014" name="Front. Microbiol.">
        <title>High frequency of phylogenetically diverse reductive dehalogenase-homologous genes in deep subseafloor sedimentary metagenomes.</title>
        <authorList>
            <person name="Kawai M."/>
            <person name="Futagami T."/>
            <person name="Toyoda A."/>
            <person name="Takaki Y."/>
            <person name="Nishi S."/>
            <person name="Hori S."/>
            <person name="Arai W."/>
            <person name="Tsubouchi T."/>
            <person name="Morono Y."/>
            <person name="Uchiyama I."/>
            <person name="Ito T."/>
            <person name="Fujiyama A."/>
            <person name="Inagaki F."/>
            <person name="Takami H."/>
        </authorList>
    </citation>
    <scope>NUCLEOTIDE SEQUENCE</scope>
    <source>
        <strain evidence="4">Expedition CK06-06</strain>
    </source>
</reference>
<proteinExistence type="inferred from homology"/>
<dbReference type="PANTHER" id="PTHR10953">
    <property type="entry name" value="UBIQUITIN-ACTIVATING ENZYME E1"/>
    <property type="match status" value="1"/>
</dbReference>
<feature type="coiled-coil region" evidence="2">
    <location>
        <begin position="67"/>
        <end position="101"/>
    </location>
</feature>
<dbReference type="GO" id="GO:0016779">
    <property type="term" value="F:nucleotidyltransferase activity"/>
    <property type="evidence" value="ECO:0007669"/>
    <property type="project" value="TreeGrafter"/>
</dbReference>
<keyword evidence="2" id="KW-0175">Coiled coil</keyword>
<dbReference type="InterPro" id="IPR045886">
    <property type="entry name" value="ThiF/MoeB/HesA"/>
</dbReference>
<dbReference type="EMBL" id="BART01003600">
    <property type="protein sequence ID" value="GAG58864.1"/>
    <property type="molecule type" value="Genomic_DNA"/>
</dbReference>
<gene>
    <name evidence="4" type="ORF">S01H4_09770</name>
</gene>
<protein>
    <recommendedName>
        <fullName evidence="3">THIF-type NAD/FAD binding fold domain-containing protein</fullName>
    </recommendedName>
</protein>
<organism evidence="4">
    <name type="scientific">marine sediment metagenome</name>
    <dbReference type="NCBI Taxonomy" id="412755"/>
    <lineage>
        <taxon>unclassified sequences</taxon>
        <taxon>metagenomes</taxon>
        <taxon>ecological metagenomes</taxon>
    </lineage>
</organism>
<accession>X0YR95</accession>
<feature type="domain" description="THIF-type NAD/FAD binding fold" evidence="3">
    <location>
        <begin position="11"/>
        <end position="243"/>
    </location>
</feature>
<dbReference type="GO" id="GO:0004792">
    <property type="term" value="F:thiosulfate-cyanide sulfurtransferase activity"/>
    <property type="evidence" value="ECO:0007669"/>
    <property type="project" value="TreeGrafter"/>
</dbReference>
<dbReference type="Gene3D" id="3.40.50.720">
    <property type="entry name" value="NAD(P)-binding Rossmann-like Domain"/>
    <property type="match status" value="1"/>
</dbReference>
<name>X0YR95_9ZZZZ</name>
<dbReference type="AlphaFoldDB" id="X0YR95"/>
<dbReference type="InterPro" id="IPR000594">
    <property type="entry name" value="ThiF_NAD_FAD-bd"/>
</dbReference>
<evidence type="ECO:0000313" key="4">
    <source>
        <dbReference type="EMBL" id="GAG58864.1"/>
    </source>
</evidence>
<dbReference type="FunFam" id="3.40.50.720:FF:000080">
    <property type="entry name" value="Thiazole biosynthesis adenylyltransferase ThiF"/>
    <property type="match status" value="1"/>
</dbReference>
<dbReference type="SUPFAM" id="SSF69572">
    <property type="entry name" value="Activating enzymes of the ubiquitin-like proteins"/>
    <property type="match status" value="1"/>
</dbReference>
<comment type="similarity">
    <text evidence="1">Belongs to the HesA/MoeB/ThiF family.</text>
</comment>
<dbReference type="CDD" id="cd00757">
    <property type="entry name" value="ThiF_MoeB_HesA_family"/>
    <property type="match status" value="1"/>
</dbReference>
<evidence type="ECO:0000256" key="2">
    <source>
        <dbReference type="SAM" id="Coils"/>
    </source>
</evidence>
<dbReference type="InterPro" id="IPR035985">
    <property type="entry name" value="Ubiquitin-activating_enz"/>
</dbReference>
<dbReference type="PANTHER" id="PTHR10953:SF102">
    <property type="entry name" value="ADENYLYLTRANSFERASE AND SULFURTRANSFERASE MOCS3"/>
    <property type="match status" value="1"/>
</dbReference>
<dbReference type="GO" id="GO:0008641">
    <property type="term" value="F:ubiquitin-like modifier activating enzyme activity"/>
    <property type="evidence" value="ECO:0007669"/>
    <property type="project" value="InterPro"/>
</dbReference>